<name>A0A061DF99_THECC</name>
<dbReference type="HOGENOM" id="CLU_2642993_0_0_1"/>
<accession>A0A061DF99</accession>
<keyword evidence="2" id="KW-1185">Reference proteome</keyword>
<dbReference type="InParanoid" id="A0A061DF99"/>
<sequence>MNLWNSRHALKSMEEREKWVLIIRLVVENIMVHGSPWSREVANITMRIMINDESFTSGLSTRLDDLEGKPGPSMKVA</sequence>
<proteinExistence type="predicted"/>
<dbReference type="EMBL" id="CM001879">
    <property type="protein sequence ID" value="EOX90839.1"/>
    <property type="molecule type" value="Genomic_DNA"/>
</dbReference>
<evidence type="ECO:0000313" key="2">
    <source>
        <dbReference type="Proteomes" id="UP000026915"/>
    </source>
</evidence>
<evidence type="ECO:0000313" key="1">
    <source>
        <dbReference type="EMBL" id="EOX90839.1"/>
    </source>
</evidence>
<dbReference type="AlphaFoldDB" id="A0A061DF99"/>
<dbReference type="Gramene" id="EOX90839">
    <property type="protein sequence ID" value="EOX90839"/>
    <property type="gene ID" value="TCM_000196"/>
</dbReference>
<organism evidence="1 2">
    <name type="scientific">Theobroma cacao</name>
    <name type="common">Cacao</name>
    <name type="synonym">Cocoa</name>
    <dbReference type="NCBI Taxonomy" id="3641"/>
    <lineage>
        <taxon>Eukaryota</taxon>
        <taxon>Viridiplantae</taxon>
        <taxon>Streptophyta</taxon>
        <taxon>Embryophyta</taxon>
        <taxon>Tracheophyta</taxon>
        <taxon>Spermatophyta</taxon>
        <taxon>Magnoliopsida</taxon>
        <taxon>eudicotyledons</taxon>
        <taxon>Gunneridae</taxon>
        <taxon>Pentapetalae</taxon>
        <taxon>rosids</taxon>
        <taxon>malvids</taxon>
        <taxon>Malvales</taxon>
        <taxon>Malvaceae</taxon>
        <taxon>Byttnerioideae</taxon>
        <taxon>Theobroma</taxon>
    </lineage>
</organism>
<protein>
    <submittedName>
        <fullName evidence="1">Uncharacterized protein</fullName>
    </submittedName>
</protein>
<dbReference type="Proteomes" id="UP000026915">
    <property type="component" value="Chromosome 1"/>
</dbReference>
<gene>
    <name evidence="1" type="ORF">TCM_000196</name>
</gene>
<reference evidence="1 2" key="1">
    <citation type="journal article" date="2013" name="Genome Biol.">
        <title>The genome sequence of the most widely cultivated cacao type and its use to identify candidate genes regulating pod color.</title>
        <authorList>
            <person name="Motamayor J.C."/>
            <person name="Mockaitis K."/>
            <person name="Schmutz J."/>
            <person name="Haiminen N."/>
            <person name="Iii D.L."/>
            <person name="Cornejo O."/>
            <person name="Findley S.D."/>
            <person name="Zheng P."/>
            <person name="Utro F."/>
            <person name="Royaert S."/>
            <person name="Saski C."/>
            <person name="Jenkins J."/>
            <person name="Podicheti R."/>
            <person name="Zhao M."/>
            <person name="Scheffler B.E."/>
            <person name="Stack J.C."/>
            <person name="Feltus F.A."/>
            <person name="Mustiga G.M."/>
            <person name="Amores F."/>
            <person name="Phillips W."/>
            <person name="Marelli J.P."/>
            <person name="May G.D."/>
            <person name="Shapiro H."/>
            <person name="Ma J."/>
            <person name="Bustamante C.D."/>
            <person name="Schnell R.J."/>
            <person name="Main D."/>
            <person name="Gilbert D."/>
            <person name="Parida L."/>
            <person name="Kuhn D.N."/>
        </authorList>
    </citation>
    <scope>NUCLEOTIDE SEQUENCE [LARGE SCALE GENOMIC DNA]</scope>
    <source>
        <strain evidence="2">cv. Matina 1-6</strain>
    </source>
</reference>